<dbReference type="InterPro" id="IPR000522">
    <property type="entry name" value="ABC_transptr_permease_BtuC"/>
</dbReference>
<evidence type="ECO:0000256" key="2">
    <source>
        <dbReference type="ARBA" id="ARBA00007935"/>
    </source>
</evidence>
<gene>
    <name evidence="9" type="ORF">FE246_04570</name>
</gene>
<comment type="subcellular location">
    <subcellularLocation>
        <location evidence="1">Cell membrane</location>
        <topology evidence="1">Multi-pass membrane protein</topology>
    </subcellularLocation>
</comment>
<dbReference type="GO" id="GO:0005886">
    <property type="term" value="C:plasma membrane"/>
    <property type="evidence" value="ECO:0007669"/>
    <property type="project" value="UniProtKB-SubCell"/>
</dbReference>
<evidence type="ECO:0000256" key="8">
    <source>
        <dbReference type="SAM" id="Phobius"/>
    </source>
</evidence>
<evidence type="ECO:0000256" key="4">
    <source>
        <dbReference type="ARBA" id="ARBA00022475"/>
    </source>
</evidence>
<dbReference type="RefSeq" id="WP_066428129.1">
    <property type="nucleotide sequence ID" value="NZ_LCUK01000001.1"/>
</dbReference>
<feature type="transmembrane region" description="Helical" evidence="8">
    <location>
        <begin position="6"/>
        <end position="26"/>
    </location>
</feature>
<evidence type="ECO:0000256" key="3">
    <source>
        <dbReference type="ARBA" id="ARBA00022448"/>
    </source>
</evidence>
<dbReference type="Gene3D" id="1.10.3470.10">
    <property type="entry name" value="ABC transporter involved in vitamin B12 uptake, BtuC"/>
    <property type="match status" value="1"/>
</dbReference>
<feature type="transmembrane region" description="Helical" evidence="8">
    <location>
        <begin position="281"/>
        <end position="299"/>
    </location>
</feature>
<keyword evidence="3" id="KW-0813">Transport</keyword>
<dbReference type="EMBL" id="VBUF01000002">
    <property type="protein sequence ID" value="TLS72663.1"/>
    <property type="molecule type" value="Genomic_DNA"/>
</dbReference>
<name>A0A5R9H397_9BACT</name>
<feature type="transmembrane region" description="Helical" evidence="8">
    <location>
        <begin position="96"/>
        <end position="116"/>
    </location>
</feature>
<dbReference type="GO" id="GO:0022857">
    <property type="term" value="F:transmembrane transporter activity"/>
    <property type="evidence" value="ECO:0007669"/>
    <property type="project" value="InterPro"/>
</dbReference>
<reference evidence="9 10" key="1">
    <citation type="submission" date="2019-05" db="EMBL/GenBank/DDBJ databases">
        <title>Arcobacter cibarius and Arcobacter thereius providing challenges in identification an antibiotic susceptibility and Quinolone resistance.</title>
        <authorList>
            <person name="Busch A."/>
            <person name="Hanel I."/>
            <person name="Hotzel H."/>
            <person name="Tomaso H."/>
        </authorList>
    </citation>
    <scope>NUCLEOTIDE SEQUENCE [LARGE SCALE GENOMIC DNA]</scope>
    <source>
        <strain evidence="9 10">17CS1191_2</strain>
    </source>
</reference>
<accession>A0A5R9H397</accession>
<dbReference type="FunFam" id="1.10.3470.10:FF:000001">
    <property type="entry name" value="Vitamin B12 ABC transporter permease BtuC"/>
    <property type="match status" value="1"/>
</dbReference>
<feature type="transmembrane region" description="Helical" evidence="8">
    <location>
        <begin position="64"/>
        <end position="84"/>
    </location>
</feature>
<dbReference type="PANTHER" id="PTHR30472">
    <property type="entry name" value="FERRIC ENTEROBACTIN TRANSPORT SYSTEM PERMEASE PROTEIN"/>
    <property type="match status" value="1"/>
</dbReference>
<sequence>MIKSGYFVLVLALIIIINASLFLGQYEISLNEYFMFIQKLLGFNSSISIEKYETMKSIIFDIRLPRIISAVLIGASLAVAGASFQAMFVNPLVSPGILGVLSGASFGAALGMILGLNWFLINLSTFIFGILAVFFAITISFIYSSSRNMIILVLGGIISSSLFSALLSIIKYGADTNDVLPAITYWLMGSLSFSTSSIVWNLTIPMLGGILILIFFSKYLNALSLGDEEAKALGVNTKLIKLIIIIVATLISALSVILAGIIGWIGLIIPHITRLIFGADNKVILPMSALIGAIFLLIVDNTSKLIFSFEIPIGIVTAIIGIPIFIFVLKNAKKGF</sequence>
<dbReference type="GO" id="GO:0033214">
    <property type="term" value="P:siderophore-iron import into cell"/>
    <property type="evidence" value="ECO:0007669"/>
    <property type="project" value="TreeGrafter"/>
</dbReference>
<keyword evidence="5 8" id="KW-0812">Transmembrane</keyword>
<feature type="transmembrane region" description="Helical" evidence="8">
    <location>
        <begin position="198"/>
        <end position="219"/>
    </location>
</feature>
<keyword evidence="6 8" id="KW-1133">Transmembrane helix</keyword>
<keyword evidence="7 8" id="KW-0472">Membrane</keyword>
<organism evidence="9 10">
    <name type="scientific">Aliarcobacter thereius</name>
    <dbReference type="NCBI Taxonomy" id="544718"/>
    <lineage>
        <taxon>Bacteria</taxon>
        <taxon>Pseudomonadati</taxon>
        <taxon>Campylobacterota</taxon>
        <taxon>Epsilonproteobacteria</taxon>
        <taxon>Campylobacterales</taxon>
        <taxon>Arcobacteraceae</taxon>
        <taxon>Aliarcobacter</taxon>
    </lineage>
</organism>
<dbReference type="AlphaFoldDB" id="A0A5R9H397"/>
<evidence type="ECO:0000256" key="6">
    <source>
        <dbReference type="ARBA" id="ARBA00022989"/>
    </source>
</evidence>
<evidence type="ECO:0000313" key="9">
    <source>
        <dbReference type="EMBL" id="TLS72663.1"/>
    </source>
</evidence>
<keyword evidence="4" id="KW-1003">Cell membrane</keyword>
<feature type="transmembrane region" description="Helical" evidence="8">
    <location>
        <begin position="239"/>
        <end position="269"/>
    </location>
</feature>
<comment type="similarity">
    <text evidence="2">Belongs to the binding-protein-dependent transport system permease family. FecCD subfamily.</text>
</comment>
<proteinExistence type="inferred from homology"/>
<dbReference type="Pfam" id="PF01032">
    <property type="entry name" value="FecCD"/>
    <property type="match status" value="1"/>
</dbReference>
<dbReference type="Proteomes" id="UP000308001">
    <property type="component" value="Unassembled WGS sequence"/>
</dbReference>
<feature type="transmembrane region" description="Helical" evidence="8">
    <location>
        <begin position="149"/>
        <end position="170"/>
    </location>
</feature>
<feature type="transmembrane region" description="Helical" evidence="8">
    <location>
        <begin position="305"/>
        <end position="329"/>
    </location>
</feature>
<dbReference type="InterPro" id="IPR037294">
    <property type="entry name" value="ABC_BtuC-like"/>
</dbReference>
<feature type="transmembrane region" description="Helical" evidence="8">
    <location>
        <begin position="123"/>
        <end position="143"/>
    </location>
</feature>
<evidence type="ECO:0000256" key="5">
    <source>
        <dbReference type="ARBA" id="ARBA00022692"/>
    </source>
</evidence>
<evidence type="ECO:0000256" key="7">
    <source>
        <dbReference type="ARBA" id="ARBA00023136"/>
    </source>
</evidence>
<comment type="caution">
    <text evidence="9">The sequence shown here is derived from an EMBL/GenBank/DDBJ whole genome shotgun (WGS) entry which is preliminary data.</text>
</comment>
<protein>
    <submittedName>
        <fullName evidence="9">Iron ABC transporter permease</fullName>
    </submittedName>
</protein>
<dbReference type="CDD" id="cd06550">
    <property type="entry name" value="TM_ABC_iron-siderophores_like"/>
    <property type="match status" value="1"/>
</dbReference>
<evidence type="ECO:0000256" key="1">
    <source>
        <dbReference type="ARBA" id="ARBA00004651"/>
    </source>
</evidence>
<dbReference type="SUPFAM" id="SSF81345">
    <property type="entry name" value="ABC transporter involved in vitamin B12 uptake, BtuC"/>
    <property type="match status" value="1"/>
</dbReference>
<evidence type="ECO:0000313" key="10">
    <source>
        <dbReference type="Proteomes" id="UP000308001"/>
    </source>
</evidence>
<dbReference type="PANTHER" id="PTHR30472:SF70">
    <property type="entry name" value="MOLYBDATE IMPORT SYSTEM PERMEASE PROTEIN MOLB"/>
    <property type="match status" value="1"/>
</dbReference>